<organism evidence="1">
    <name type="scientific">viral metagenome</name>
    <dbReference type="NCBI Taxonomy" id="1070528"/>
    <lineage>
        <taxon>unclassified sequences</taxon>
        <taxon>metagenomes</taxon>
        <taxon>organismal metagenomes</taxon>
    </lineage>
</organism>
<gene>
    <name evidence="1" type="ORF">MM415B03239_0006</name>
</gene>
<evidence type="ECO:0008006" key="2">
    <source>
        <dbReference type="Google" id="ProtNLM"/>
    </source>
</evidence>
<evidence type="ECO:0000313" key="1">
    <source>
        <dbReference type="EMBL" id="QJA91867.1"/>
    </source>
</evidence>
<name>A0A6M3L9W7_9ZZZZ</name>
<accession>A0A6M3L9W7</accession>
<protein>
    <recommendedName>
        <fullName evidence="2">Tail protein</fullName>
    </recommendedName>
</protein>
<dbReference type="AlphaFoldDB" id="A0A6M3L9W7"/>
<reference evidence="1" key="1">
    <citation type="submission" date="2020-03" db="EMBL/GenBank/DDBJ databases">
        <title>The deep terrestrial virosphere.</title>
        <authorList>
            <person name="Holmfeldt K."/>
            <person name="Nilsson E."/>
            <person name="Simone D."/>
            <person name="Lopez-Fernandez M."/>
            <person name="Wu X."/>
            <person name="de Brujin I."/>
            <person name="Lundin D."/>
            <person name="Andersson A."/>
            <person name="Bertilsson S."/>
            <person name="Dopson M."/>
        </authorList>
    </citation>
    <scope>NUCLEOTIDE SEQUENCE</scope>
    <source>
        <strain evidence="1">MM415B03239</strain>
    </source>
</reference>
<proteinExistence type="predicted"/>
<sequence>MGDLSSTVTIREVNSIGSKHLEVYTPATADTGDTFAIDLASYGGRLLKGIIGFIHSTAHSIVVQEQPTTSVSTTTVTVTVGGTAADDQARFYKIMYW</sequence>
<dbReference type="EMBL" id="MT143020">
    <property type="protein sequence ID" value="QJA91867.1"/>
    <property type="molecule type" value="Genomic_DNA"/>
</dbReference>